<sequence>MPEEPQPGSVPPESERVKGDIGRRVVARREELGLSREDVAARSGSAPGYIQYMEEHTSTPGMGFLLRLADALETTVEELTGGTTDLPSGLGRAARHARLADLSPAQCRELLGTHGVGRVAVTTGSGPAIFPVNYLVTDGDLAFRTGPEAPPAHAAGSDTAFEVDHIDDALSRGWSVLVVGAARAVTDDETVRSLDEKAYSTPWAGGDRHLWVVLTPHRLTGRRIIVDDQDADPNDQGDDQGDDQVGRSGG</sequence>
<dbReference type="AlphaFoldDB" id="A0A919FW72"/>
<dbReference type="Gene3D" id="1.10.260.40">
    <property type="entry name" value="lambda repressor-like DNA-binding domains"/>
    <property type="match status" value="1"/>
</dbReference>
<feature type="compositionally biased region" description="Acidic residues" evidence="1">
    <location>
        <begin position="227"/>
        <end position="242"/>
    </location>
</feature>
<comment type="caution">
    <text evidence="3">The sequence shown here is derived from an EMBL/GenBank/DDBJ whole genome shotgun (WGS) entry which is preliminary data.</text>
</comment>
<accession>A0A919FW72</accession>
<dbReference type="SMART" id="SM00530">
    <property type="entry name" value="HTH_XRE"/>
    <property type="match status" value="1"/>
</dbReference>
<dbReference type="RefSeq" id="WP_189929631.1">
    <property type="nucleotide sequence ID" value="NZ_BNCD01000002.1"/>
</dbReference>
<dbReference type="CDD" id="cd00093">
    <property type="entry name" value="HTH_XRE"/>
    <property type="match status" value="1"/>
</dbReference>
<gene>
    <name evidence="3" type="ORF">GCM10018793_10040</name>
</gene>
<reference evidence="3" key="2">
    <citation type="submission" date="2020-09" db="EMBL/GenBank/DDBJ databases">
        <authorList>
            <person name="Sun Q."/>
            <person name="Ohkuma M."/>
        </authorList>
    </citation>
    <scope>NUCLEOTIDE SEQUENCE</scope>
    <source>
        <strain evidence="3">JCM 5069</strain>
    </source>
</reference>
<dbReference type="Gene3D" id="2.30.110.10">
    <property type="entry name" value="Electron Transport, Fmn-binding Protein, Chain A"/>
    <property type="match status" value="1"/>
</dbReference>
<name>A0A919FW72_9ACTN</name>
<organism evidence="3 4">
    <name type="scientific">Streptomyces sulfonofaciens</name>
    <dbReference type="NCBI Taxonomy" id="68272"/>
    <lineage>
        <taxon>Bacteria</taxon>
        <taxon>Bacillati</taxon>
        <taxon>Actinomycetota</taxon>
        <taxon>Actinomycetes</taxon>
        <taxon>Kitasatosporales</taxon>
        <taxon>Streptomycetaceae</taxon>
        <taxon>Streptomyces</taxon>
    </lineage>
</organism>
<evidence type="ECO:0000256" key="1">
    <source>
        <dbReference type="SAM" id="MobiDB-lite"/>
    </source>
</evidence>
<dbReference type="InterPro" id="IPR024747">
    <property type="entry name" value="Pyridox_Oxase-rel"/>
</dbReference>
<proteinExistence type="predicted"/>
<protein>
    <recommendedName>
        <fullName evidence="2">HTH cro/C1-type domain-containing protein</fullName>
    </recommendedName>
</protein>
<keyword evidence="4" id="KW-1185">Reference proteome</keyword>
<evidence type="ECO:0000259" key="2">
    <source>
        <dbReference type="PROSITE" id="PS50943"/>
    </source>
</evidence>
<dbReference type="EMBL" id="BNCD01000002">
    <property type="protein sequence ID" value="GHH72660.1"/>
    <property type="molecule type" value="Genomic_DNA"/>
</dbReference>
<reference evidence="3" key="1">
    <citation type="journal article" date="2014" name="Int. J. Syst. Evol. Microbiol.">
        <title>Complete genome sequence of Corynebacterium casei LMG S-19264T (=DSM 44701T), isolated from a smear-ripened cheese.</title>
        <authorList>
            <consortium name="US DOE Joint Genome Institute (JGI-PGF)"/>
            <person name="Walter F."/>
            <person name="Albersmeier A."/>
            <person name="Kalinowski J."/>
            <person name="Ruckert C."/>
        </authorList>
    </citation>
    <scope>NUCLEOTIDE SEQUENCE</scope>
    <source>
        <strain evidence="3">JCM 5069</strain>
    </source>
</reference>
<dbReference type="GO" id="GO:0003677">
    <property type="term" value="F:DNA binding"/>
    <property type="evidence" value="ECO:0007669"/>
    <property type="project" value="InterPro"/>
</dbReference>
<dbReference type="Pfam" id="PF12900">
    <property type="entry name" value="Pyridox_ox_2"/>
    <property type="match status" value="1"/>
</dbReference>
<feature type="region of interest" description="Disordered" evidence="1">
    <location>
        <begin position="227"/>
        <end position="250"/>
    </location>
</feature>
<dbReference type="InterPro" id="IPR001387">
    <property type="entry name" value="Cro/C1-type_HTH"/>
</dbReference>
<dbReference type="SUPFAM" id="SSF50475">
    <property type="entry name" value="FMN-binding split barrel"/>
    <property type="match status" value="1"/>
</dbReference>
<dbReference type="Pfam" id="PF01381">
    <property type="entry name" value="HTH_3"/>
    <property type="match status" value="1"/>
</dbReference>
<feature type="region of interest" description="Disordered" evidence="1">
    <location>
        <begin position="1"/>
        <end position="24"/>
    </location>
</feature>
<evidence type="ECO:0000313" key="4">
    <source>
        <dbReference type="Proteomes" id="UP000603708"/>
    </source>
</evidence>
<feature type="domain" description="HTH cro/C1-type" evidence="2">
    <location>
        <begin position="25"/>
        <end position="79"/>
    </location>
</feature>
<dbReference type="InterPro" id="IPR012349">
    <property type="entry name" value="Split_barrel_FMN-bd"/>
</dbReference>
<dbReference type="InterPro" id="IPR010982">
    <property type="entry name" value="Lambda_DNA-bd_dom_sf"/>
</dbReference>
<evidence type="ECO:0000313" key="3">
    <source>
        <dbReference type="EMBL" id="GHH72660.1"/>
    </source>
</evidence>
<dbReference type="SUPFAM" id="SSF47413">
    <property type="entry name" value="lambda repressor-like DNA-binding domains"/>
    <property type="match status" value="1"/>
</dbReference>
<feature type="compositionally biased region" description="Pro residues" evidence="1">
    <location>
        <begin position="1"/>
        <end position="10"/>
    </location>
</feature>
<dbReference type="Proteomes" id="UP000603708">
    <property type="component" value="Unassembled WGS sequence"/>
</dbReference>
<feature type="compositionally biased region" description="Basic and acidic residues" evidence="1">
    <location>
        <begin position="13"/>
        <end position="24"/>
    </location>
</feature>
<dbReference type="PROSITE" id="PS50943">
    <property type="entry name" value="HTH_CROC1"/>
    <property type="match status" value="1"/>
</dbReference>